<keyword evidence="3" id="KW-0645">Protease</keyword>
<keyword evidence="4" id="KW-1185">Reference proteome</keyword>
<accession>A0A5J6LD02</accession>
<dbReference type="Pfam" id="PF11202">
    <property type="entry name" value="StiP"/>
    <property type="match status" value="1"/>
</dbReference>
<name>A0A5J6LD02_9GAMM</name>
<evidence type="ECO:0000259" key="2">
    <source>
        <dbReference type="Pfam" id="PF15608"/>
    </source>
</evidence>
<sequence>MKCDAPKTIRHSYDPEDVTFLLTPVEITPTDVKEKEYLLQSGRVHYSEMISEERRPDARYMQIYENSLDRHLSRIALDIVRIGLKIKSEIDQGALAPRLSLCSLVRAGVPYGVLLRRVLVKLNVNVVHYGVSIIRDRGLDPVAMDYVRKDRPEADILFVDGWTGKGAISGELKKAWREISGQDPRLVVLADPSGHAWLSGSHEDWLIPSGILGANISGLISRSILKSGLLQPGEFHGAMTVDHLADMDRSQDFIDRVTGMFDTVLETALPAEQSIEGAQHLRERAASCVDMIANRYAVENLNRIKPGIAEATRAVLRRRPRIVFLRDAKDPDLEALVHLCRQDGIEMEVSAQVTGPYRAITLIEKVS</sequence>
<evidence type="ECO:0000313" key="4">
    <source>
        <dbReference type="Proteomes" id="UP000325606"/>
    </source>
</evidence>
<dbReference type="InterPro" id="IPR028157">
    <property type="entry name" value="PELOTA_dom"/>
</dbReference>
<dbReference type="GO" id="GO:0008233">
    <property type="term" value="F:peptidase activity"/>
    <property type="evidence" value="ECO:0007669"/>
    <property type="project" value="UniProtKB-KW"/>
</dbReference>
<dbReference type="AlphaFoldDB" id="A0A5J6LD02"/>
<dbReference type="GO" id="GO:0006508">
    <property type="term" value="P:proteolysis"/>
    <property type="evidence" value="ECO:0007669"/>
    <property type="project" value="UniProtKB-KW"/>
</dbReference>
<reference evidence="3 4" key="1">
    <citation type="submission" date="2019-09" db="EMBL/GenBank/DDBJ databases">
        <title>Nitrincola iocasae sp. nov., a bacterium isolated from the sediment collected at a cold seep field in South China Sea.</title>
        <authorList>
            <person name="Zhang H."/>
            <person name="Wang H."/>
            <person name="Li C."/>
        </authorList>
    </citation>
    <scope>NUCLEOTIDE SEQUENCE [LARGE SCALE GENOMIC DNA]</scope>
    <source>
        <strain evidence="3 4">KXZD1103</strain>
    </source>
</reference>
<keyword evidence="3" id="KW-0378">Hydrolase</keyword>
<evidence type="ECO:0000313" key="3">
    <source>
        <dbReference type="EMBL" id="QEW06407.1"/>
    </source>
</evidence>
<proteinExistence type="predicted"/>
<protein>
    <submittedName>
        <fullName evidence="3">Cysteine protease StiP family protein</fullName>
    </submittedName>
</protein>
<dbReference type="PIRSF" id="PIRSF020979">
    <property type="entry name" value="UCP020979"/>
    <property type="match status" value="1"/>
</dbReference>
<dbReference type="KEGG" id="nik:F5I99_07745"/>
<feature type="domain" description="Cysteine protease StiP N-terminal" evidence="1">
    <location>
        <begin position="11"/>
        <end position="257"/>
    </location>
</feature>
<dbReference type="Pfam" id="PF15608">
    <property type="entry name" value="PELOTA_1"/>
    <property type="match status" value="1"/>
</dbReference>
<dbReference type="Proteomes" id="UP000325606">
    <property type="component" value="Chromosome"/>
</dbReference>
<evidence type="ECO:0000259" key="1">
    <source>
        <dbReference type="Pfam" id="PF11202"/>
    </source>
</evidence>
<feature type="domain" description="PELOTA RNA-binding" evidence="2">
    <location>
        <begin position="286"/>
        <end position="364"/>
    </location>
</feature>
<gene>
    <name evidence="3" type="ORF">F5I99_07745</name>
</gene>
<dbReference type="EMBL" id="CP044222">
    <property type="protein sequence ID" value="QEW06407.1"/>
    <property type="molecule type" value="Genomic_DNA"/>
</dbReference>
<organism evidence="3 4">
    <name type="scientific">Nitrincola iocasae</name>
    <dbReference type="NCBI Taxonomy" id="2614693"/>
    <lineage>
        <taxon>Bacteria</taxon>
        <taxon>Pseudomonadati</taxon>
        <taxon>Pseudomonadota</taxon>
        <taxon>Gammaproteobacteria</taxon>
        <taxon>Oceanospirillales</taxon>
        <taxon>Oceanospirillaceae</taxon>
        <taxon>Nitrincola</taxon>
    </lineage>
</organism>
<dbReference type="RefSeq" id="WP_151054720.1">
    <property type="nucleotide sequence ID" value="NZ_CP044222.1"/>
</dbReference>
<dbReference type="InterPro" id="IPR011215">
    <property type="entry name" value="StiP_N"/>
</dbReference>
<dbReference type="InterPro" id="IPR048336">
    <property type="entry name" value="StiP-like"/>
</dbReference>